<feature type="domain" description="AraC effector-binding" evidence="2">
    <location>
        <begin position="33"/>
        <end position="197"/>
    </location>
</feature>
<dbReference type="InterPro" id="IPR011256">
    <property type="entry name" value="Reg_factor_effector_dom_sf"/>
</dbReference>
<gene>
    <name evidence="3" type="ORF">QYF62_07915</name>
</gene>
<evidence type="ECO:0000313" key="3">
    <source>
        <dbReference type="EMBL" id="MDN4505979.1"/>
    </source>
</evidence>
<protein>
    <submittedName>
        <fullName evidence="3">GyrI-like domain-containing protein</fullName>
    </submittedName>
</protein>
<name>A0ABT8H224_9ACTN</name>
<accession>A0ABT8H224</accession>
<dbReference type="Pfam" id="PF06445">
    <property type="entry name" value="GyrI-like"/>
    <property type="match status" value="1"/>
</dbReference>
<sequence length="203" mass="20932">MSSSSSSPSHDPRDTAPADPPPGYPDLGPQPVDGVRLLRAPAVPTAVVRATGVPMATIAGFFDSAFGTAFPALFAAGVTPAGPAFALYTRTTEEPEPAADLEIGFPLARPLAELHPDEPSEIDGMQVIASELPAGDVAVTSHLGSYDGLGQAWGEFMGAIGGMGRAPGSPFWEVYVTEPSPDMDPATLRTDLFCPARTPDDAA</sequence>
<comment type="caution">
    <text evidence="3">The sequence shown here is derived from an EMBL/GenBank/DDBJ whole genome shotgun (WGS) entry which is preliminary data.</text>
</comment>
<dbReference type="InterPro" id="IPR010499">
    <property type="entry name" value="AraC_E-bd"/>
</dbReference>
<dbReference type="RefSeq" id="WP_269529316.1">
    <property type="nucleotide sequence ID" value="NZ_JAUHTB010000007.1"/>
</dbReference>
<feature type="region of interest" description="Disordered" evidence="1">
    <location>
        <begin position="1"/>
        <end position="33"/>
    </location>
</feature>
<dbReference type="SUPFAM" id="SSF55136">
    <property type="entry name" value="Probable bacterial effector-binding domain"/>
    <property type="match status" value="1"/>
</dbReference>
<dbReference type="Proteomes" id="UP001172702">
    <property type="component" value="Unassembled WGS sequence"/>
</dbReference>
<organism evidence="3 4">
    <name type="scientific">Dietzia maris</name>
    <dbReference type="NCBI Taxonomy" id="37915"/>
    <lineage>
        <taxon>Bacteria</taxon>
        <taxon>Bacillati</taxon>
        <taxon>Actinomycetota</taxon>
        <taxon>Actinomycetes</taxon>
        <taxon>Mycobacteriales</taxon>
        <taxon>Dietziaceae</taxon>
        <taxon>Dietzia</taxon>
    </lineage>
</organism>
<evidence type="ECO:0000259" key="2">
    <source>
        <dbReference type="SMART" id="SM00871"/>
    </source>
</evidence>
<keyword evidence="4" id="KW-1185">Reference proteome</keyword>
<reference evidence="3 4" key="1">
    <citation type="submission" date="2023-07" db="EMBL/GenBank/DDBJ databases">
        <title>Strategy for survival of the halotoleranting strain Dietzia MX2 from the Yakshinskoe mineral salts deposit.</title>
        <authorList>
            <person name="Kharitonova M.A."/>
            <person name="Kupriyanova-Ashina F.G."/>
            <person name="Shakirov T.R."/>
            <person name="Vafina M.S."/>
            <person name="Ilinskaya O.N."/>
        </authorList>
    </citation>
    <scope>NUCLEOTIDE SEQUENCE [LARGE SCALE GENOMIC DNA]</scope>
    <source>
        <strain evidence="3 4">MX2</strain>
    </source>
</reference>
<evidence type="ECO:0000313" key="4">
    <source>
        <dbReference type="Proteomes" id="UP001172702"/>
    </source>
</evidence>
<dbReference type="InterPro" id="IPR029442">
    <property type="entry name" value="GyrI-like"/>
</dbReference>
<dbReference type="EMBL" id="JAUHTB010000007">
    <property type="protein sequence ID" value="MDN4505979.1"/>
    <property type="molecule type" value="Genomic_DNA"/>
</dbReference>
<dbReference type="SMART" id="SM00871">
    <property type="entry name" value="AraC_E_bind"/>
    <property type="match status" value="1"/>
</dbReference>
<evidence type="ECO:0000256" key="1">
    <source>
        <dbReference type="SAM" id="MobiDB-lite"/>
    </source>
</evidence>
<dbReference type="Gene3D" id="3.20.80.10">
    <property type="entry name" value="Regulatory factor, effector binding domain"/>
    <property type="match status" value="1"/>
</dbReference>
<proteinExistence type="predicted"/>